<dbReference type="AlphaFoldDB" id="A0AA96V9W5"/>
<dbReference type="GeneID" id="85197555"/>
<feature type="region of interest" description="Disordered" evidence="1">
    <location>
        <begin position="27"/>
        <end position="58"/>
    </location>
</feature>
<evidence type="ECO:0000313" key="2">
    <source>
        <dbReference type="EMBL" id="WNY28873.1"/>
    </source>
</evidence>
<organism evidence="2 3">
    <name type="scientific">Methanimicrococcus stummii</name>
    <dbReference type="NCBI Taxonomy" id="3028294"/>
    <lineage>
        <taxon>Archaea</taxon>
        <taxon>Methanobacteriati</taxon>
        <taxon>Methanobacteriota</taxon>
        <taxon>Stenosarchaea group</taxon>
        <taxon>Methanomicrobia</taxon>
        <taxon>Methanosarcinales</taxon>
        <taxon>Methanosarcinaceae</taxon>
        <taxon>Methanimicrococcus</taxon>
    </lineage>
</organism>
<protein>
    <recommendedName>
        <fullName evidence="4">Lipoprotein</fullName>
    </recommendedName>
</protein>
<proteinExistence type="predicted"/>
<dbReference type="KEGG" id="mees:MmiEs2_10860"/>
<name>A0AA96V9W5_9EURY</name>
<sequence length="212" mass="22690">MRKALLILIILLAVGFVGVSGCLDNGGTDNNTSVDDNTSDIVSEPPVEESNNSSNQSDAGLITNFNGSVVTVDPLPAGFTHLATRSITATNERIGIADALIGYRNMLTYDNSNVYLSVFRCNATKTSEDYVSEMIASHASKYGSDSVSSIVTVNGHDAVLLEATVQDTPQEGRYILAWSNWSGDEYDDGYVVAVYGQVNYSVIKELAEASDL</sequence>
<dbReference type="PROSITE" id="PS51257">
    <property type="entry name" value="PROKAR_LIPOPROTEIN"/>
    <property type="match status" value="1"/>
</dbReference>
<feature type="compositionally biased region" description="Low complexity" evidence="1">
    <location>
        <begin position="27"/>
        <end position="55"/>
    </location>
</feature>
<evidence type="ECO:0000256" key="1">
    <source>
        <dbReference type="SAM" id="MobiDB-lite"/>
    </source>
</evidence>
<evidence type="ECO:0008006" key="4">
    <source>
        <dbReference type="Google" id="ProtNLM"/>
    </source>
</evidence>
<reference evidence="2 3" key="1">
    <citation type="submission" date="2023-07" db="EMBL/GenBank/DDBJ databases">
        <title>Closed genome sequence of Methanimicrococcus sp. Es2.</title>
        <authorList>
            <person name="Protasov E."/>
            <person name="Platt K."/>
            <person name="Reeh H."/>
            <person name="Poehlein A."/>
            <person name="Daniel R."/>
            <person name="Brune A."/>
        </authorList>
    </citation>
    <scope>NUCLEOTIDE SEQUENCE [LARGE SCALE GENOMIC DNA]</scope>
    <source>
        <strain evidence="2 3">Es2</strain>
    </source>
</reference>
<evidence type="ECO:0000313" key="3">
    <source>
        <dbReference type="Proteomes" id="UP001302662"/>
    </source>
</evidence>
<accession>A0AA96V9W5</accession>
<dbReference type="RefSeq" id="WP_316558878.1">
    <property type="nucleotide sequence ID" value="NZ_CP131062.1"/>
</dbReference>
<keyword evidence="3" id="KW-1185">Reference proteome</keyword>
<dbReference type="Proteomes" id="UP001302662">
    <property type="component" value="Chromosome"/>
</dbReference>
<dbReference type="EMBL" id="CP131062">
    <property type="protein sequence ID" value="WNY28873.1"/>
    <property type="molecule type" value="Genomic_DNA"/>
</dbReference>
<gene>
    <name evidence="2" type="ORF">MmiEs2_10860</name>
</gene>